<dbReference type="AlphaFoldDB" id="A0A5C4MXG0"/>
<gene>
    <name evidence="1" type="ORF">FHG66_11275</name>
</gene>
<sequence length="91" mass="10011">MTDEEKMMVEAKRQVSAEVAQGLRQWVQALVTQGLPIDAILAGSHWEAVRLYCEEFGPEKAAAMCERTAKRVRLHAEPIHPLASATPAGRA</sequence>
<organism evidence="1 2">
    <name type="scientific">Rubellimicrobium rubrum</name>
    <dbReference type="NCBI Taxonomy" id="2585369"/>
    <lineage>
        <taxon>Bacteria</taxon>
        <taxon>Pseudomonadati</taxon>
        <taxon>Pseudomonadota</taxon>
        <taxon>Alphaproteobacteria</taxon>
        <taxon>Rhodobacterales</taxon>
        <taxon>Roseobacteraceae</taxon>
        <taxon>Rubellimicrobium</taxon>
    </lineage>
</organism>
<evidence type="ECO:0000313" key="2">
    <source>
        <dbReference type="Proteomes" id="UP000305887"/>
    </source>
</evidence>
<proteinExistence type="predicted"/>
<evidence type="ECO:0000313" key="1">
    <source>
        <dbReference type="EMBL" id="TNC49309.1"/>
    </source>
</evidence>
<dbReference type="Proteomes" id="UP000305887">
    <property type="component" value="Unassembled WGS sequence"/>
</dbReference>
<comment type="caution">
    <text evidence="1">The sequence shown here is derived from an EMBL/GenBank/DDBJ whole genome shotgun (WGS) entry which is preliminary data.</text>
</comment>
<protein>
    <submittedName>
        <fullName evidence="1">Uncharacterized protein</fullName>
    </submittedName>
</protein>
<dbReference type="EMBL" id="VDFU01000012">
    <property type="protein sequence ID" value="TNC49309.1"/>
    <property type="molecule type" value="Genomic_DNA"/>
</dbReference>
<dbReference type="RefSeq" id="WP_139076856.1">
    <property type="nucleotide sequence ID" value="NZ_VDFU01000012.1"/>
</dbReference>
<keyword evidence="2" id="KW-1185">Reference proteome</keyword>
<name>A0A5C4MXG0_9RHOB</name>
<accession>A0A5C4MXG0</accession>
<reference evidence="1 2" key="1">
    <citation type="submission" date="2019-06" db="EMBL/GenBank/DDBJ databases">
        <title>YIM 131921 draft genome.</title>
        <authorList>
            <person name="Jiang L."/>
        </authorList>
    </citation>
    <scope>NUCLEOTIDE SEQUENCE [LARGE SCALE GENOMIC DNA]</scope>
    <source>
        <strain evidence="1 2">YIM 131921</strain>
    </source>
</reference>